<keyword evidence="7 17" id="KW-0812">Transmembrane</keyword>
<feature type="transmembrane region" description="Helical" evidence="17">
    <location>
        <begin position="50"/>
        <end position="71"/>
    </location>
</feature>
<name>A0ABV6S6U9_9SPHN</name>
<keyword evidence="11 17" id="KW-0472">Membrane</keyword>
<feature type="transmembrane region" description="Helical" evidence="17">
    <location>
        <begin position="83"/>
        <end position="105"/>
    </location>
</feature>
<dbReference type="Pfam" id="PF03626">
    <property type="entry name" value="COX4_pro"/>
    <property type="match status" value="1"/>
</dbReference>
<comment type="subcellular location">
    <subcellularLocation>
        <location evidence="1">Cell membrane</location>
        <topology evidence="1">Multi-pass membrane protein</topology>
    </subcellularLocation>
</comment>
<evidence type="ECO:0000256" key="1">
    <source>
        <dbReference type="ARBA" id="ARBA00004651"/>
    </source>
</evidence>
<evidence type="ECO:0000256" key="3">
    <source>
        <dbReference type="ARBA" id="ARBA00011700"/>
    </source>
</evidence>
<reference evidence="18 19" key="1">
    <citation type="submission" date="2024-09" db="EMBL/GenBank/DDBJ databases">
        <authorList>
            <person name="Sun Q."/>
            <person name="Mori K."/>
        </authorList>
    </citation>
    <scope>NUCLEOTIDE SEQUENCE [LARGE SCALE GENOMIC DNA]</scope>
    <source>
        <strain evidence="18 19">CICC 11035S</strain>
    </source>
</reference>
<evidence type="ECO:0000256" key="6">
    <source>
        <dbReference type="ARBA" id="ARBA00022475"/>
    </source>
</evidence>
<dbReference type="Proteomes" id="UP001589858">
    <property type="component" value="Unassembled WGS sequence"/>
</dbReference>
<dbReference type="NCBIfam" id="TIGR02847">
    <property type="entry name" value="CyoD"/>
    <property type="match status" value="1"/>
</dbReference>
<dbReference type="InterPro" id="IPR005171">
    <property type="entry name" value="Cyt_c_oxidase_su4_prok"/>
</dbReference>
<comment type="caution">
    <text evidence="18">The sequence shown here is derived from an EMBL/GenBank/DDBJ whole genome shotgun (WGS) entry which is preliminary data.</text>
</comment>
<comment type="similarity">
    <text evidence="2">Belongs to the cytochrome c oxidase bacterial subunit 4 family.</text>
</comment>
<evidence type="ECO:0000256" key="9">
    <source>
        <dbReference type="ARBA" id="ARBA00022989"/>
    </source>
</evidence>
<keyword evidence="5" id="KW-0813">Transport</keyword>
<sequence length="124" mass="13312">MSTSSHHAVASHSASHGSRAAYRAGSILSIVLTAIPFLLVMTNVLPDRGIIAPMIFALGFIQIVVHVLCFLHLDTRSEGGWTLLAFLFTTIIVVLTIAGSIWVMYHLNANMMPMPGGPMDGSVH</sequence>
<evidence type="ECO:0000256" key="14">
    <source>
        <dbReference type="ARBA" id="ARBA00030211"/>
    </source>
</evidence>
<evidence type="ECO:0000256" key="5">
    <source>
        <dbReference type="ARBA" id="ARBA00022448"/>
    </source>
</evidence>
<evidence type="ECO:0000256" key="15">
    <source>
        <dbReference type="ARBA" id="ARBA00031887"/>
    </source>
</evidence>
<dbReference type="PANTHER" id="PTHR36835:SF1">
    <property type="entry name" value="CYTOCHROME BO(3) UBIQUINOL OXIDASE SUBUNIT 4"/>
    <property type="match status" value="1"/>
</dbReference>
<evidence type="ECO:0000256" key="4">
    <source>
        <dbReference type="ARBA" id="ARBA00014689"/>
    </source>
</evidence>
<evidence type="ECO:0000256" key="17">
    <source>
        <dbReference type="SAM" id="Phobius"/>
    </source>
</evidence>
<dbReference type="RefSeq" id="WP_267221312.1">
    <property type="nucleotide sequence ID" value="NZ_JAPCWC010000010.1"/>
</dbReference>
<keyword evidence="6" id="KW-1003">Cell membrane</keyword>
<dbReference type="InterPro" id="IPR050968">
    <property type="entry name" value="Cytochrome_c_oxidase_bac_sub4"/>
</dbReference>
<gene>
    <name evidence="18" type="primary">cyoD</name>
    <name evidence="18" type="ORF">ACFFF8_10195</name>
</gene>
<proteinExistence type="inferred from homology"/>
<evidence type="ECO:0000256" key="8">
    <source>
        <dbReference type="ARBA" id="ARBA00022982"/>
    </source>
</evidence>
<keyword evidence="10" id="KW-0560">Oxidoreductase</keyword>
<evidence type="ECO:0000256" key="12">
    <source>
        <dbReference type="ARBA" id="ARBA00025694"/>
    </source>
</evidence>
<keyword evidence="9 17" id="KW-1133">Transmembrane helix</keyword>
<evidence type="ECO:0000256" key="7">
    <source>
        <dbReference type="ARBA" id="ARBA00022692"/>
    </source>
</evidence>
<dbReference type="PANTHER" id="PTHR36835">
    <property type="entry name" value="CYTOCHROME BO(3) UBIQUINOL OXIDASE SUBUNIT 4"/>
    <property type="match status" value="1"/>
</dbReference>
<evidence type="ECO:0000256" key="10">
    <source>
        <dbReference type="ARBA" id="ARBA00023002"/>
    </source>
</evidence>
<accession>A0ABV6S6U9</accession>
<evidence type="ECO:0000256" key="11">
    <source>
        <dbReference type="ARBA" id="ARBA00023136"/>
    </source>
</evidence>
<comment type="function">
    <text evidence="12">Cytochrome bo(3) ubiquinol terminal oxidase is the component of the aerobic respiratory chain of E.coli that predominates when cells are grown at high aeration. Has proton pump activity across the membrane in addition to electron transfer, pumping 2 protons/electron.</text>
</comment>
<evidence type="ECO:0000256" key="16">
    <source>
        <dbReference type="ARBA" id="ARBA00032185"/>
    </source>
</evidence>
<evidence type="ECO:0000256" key="13">
    <source>
        <dbReference type="ARBA" id="ARBA00030071"/>
    </source>
</evidence>
<feature type="transmembrane region" description="Helical" evidence="17">
    <location>
        <begin position="21"/>
        <end position="44"/>
    </location>
</feature>
<evidence type="ECO:0000256" key="2">
    <source>
        <dbReference type="ARBA" id="ARBA00008079"/>
    </source>
</evidence>
<organism evidence="18 19">
    <name type="scientific">Novosphingobium clariflavum</name>
    <dbReference type="NCBI Taxonomy" id="2029884"/>
    <lineage>
        <taxon>Bacteria</taxon>
        <taxon>Pseudomonadati</taxon>
        <taxon>Pseudomonadota</taxon>
        <taxon>Alphaproteobacteria</taxon>
        <taxon>Sphingomonadales</taxon>
        <taxon>Sphingomonadaceae</taxon>
        <taxon>Novosphingobium</taxon>
    </lineage>
</organism>
<protein>
    <recommendedName>
        <fullName evidence="4">Cytochrome bo(3) ubiquinol oxidase subunit 4</fullName>
    </recommendedName>
    <alternativeName>
        <fullName evidence="16">Cytochrome o ubiquinol oxidase subunit 4</fullName>
    </alternativeName>
    <alternativeName>
        <fullName evidence="13">Oxidase bo(3) subunit 4</fullName>
    </alternativeName>
    <alternativeName>
        <fullName evidence="14">Ubiquinol oxidase polypeptide IV</fullName>
    </alternativeName>
    <alternativeName>
        <fullName evidence="15">Ubiquinol oxidase subunit 4</fullName>
    </alternativeName>
</protein>
<dbReference type="EMBL" id="JBHLTM010000036">
    <property type="protein sequence ID" value="MFC0684965.1"/>
    <property type="molecule type" value="Genomic_DNA"/>
</dbReference>
<comment type="subunit">
    <text evidence="3">Heterooctamer of two A chains, two B chains, two C chains and two D chains.</text>
</comment>
<keyword evidence="8" id="KW-0249">Electron transport</keyword>
<dbReference type="InterPro" id="IPR014210">
    <property type="entry name" value="Cyt_o_ubiqinol_oxidase_su4"/>
</dbReference>
<evidence type="ECO:0000313" key="18">
    <source>
        <dbReference type="EMBL" id="MFC0684965.1"/>
    </source>
</evidence>
<evidence type="ECO:0000313" key="19">
    <source>
        <dbReference type="Proteomes" id="UP001589858"/>
    </source>
</evidence>
<keyword evidence="19" id="KW-1185">Reference proteome</keyword>